<dbReference type="EMBL" id="CP006911">
    <property type="protein sequence ID" value="ALE01204.1"/>
    <property type="molecule type" value="Genomic_DNA"/>
</dbReference>
<gene>
    <name evidence="1" type="ORF">W908_00410</name>
</gene>
<dbReference type="STRING" id="1125411.W908_00410"/>
<dbReference type="Gene3D" id="3.10.450.50">
    <property type="match status" value="2"/>
</dbReference>
<evidence type="ECO:0000313" key="1">
    <source>
        <dbReference type="EMBL" id="ALE01204.1"/>
    </source>
</evidence>
<dbReference type="InterPro" id="IPR009959">
    <property type="entry name" value="Cyclase_SnoaL-like"/>
</dbReference>
<dbReference type="InterPro" id="IPR032710">
    <property type="entry name" value="NTF2-like_dom_sf"/>
</dbReference>
<evidence type="ECO:0000313" key="2">
    <source>
        <dbReference type="Proteomes" id="UP000068905"/>
    </source>
</evidence>
<keyword evidence="2" id="KW-1185">Reference proteome</keyword>
<organism evidence="1 2">
    <name type="scientific">Candidatus Pseudothioglobus singularis PS1</name>
    <dbReference type="NCBI Taxonomy" id="1125411"/>
    <lineage>
        <taxon>Bacteria</taxon>
        <taxon>Pseudomonadati</taxon>
        <taxon>Pseudomonadota</taxon>
        <taxon>Gammaproteobacteria</taxon>
        <taxon>Candidatus Pseudothioglobaceae</taxon>
        <taxon>Candidatus Pseudothioglobus</taxon>
    </lineage>
</organism>
<dbReference type="KEGG" id="tsn:W908_00410"/>
<dbReference type="GO" id="GO:0030638">
    <property type="term" value="P:polyketide metabolic process"/>
    <property type="evidence" value="ECO:0007669"/>
    <property type="project" value="InterPro"/>
</dbReference>
<proteinExistence type="predicted"/>
<name>A0A0M4M191_9GAMM</name>
<sequence length="322" mass="36152">MKGFDSQYANFPDWINGITHEIWEERGIDKLLYLYSDDIILRAPPSLVIGNKTVIDATKATLSEFPDRKLLGEDVIWSGTPETGMLSSHRIISTASHLGDGSFGKATGKKVVFRTIADCHAINNQVNDEWLIRDQGAIVRQLGMMPKDFARDQINLEGGIEKCNHPFNDSMDKKGPYIGNGNTNAWGEKYVDILNRIMNDDASVYRSEYDRGCHLEYPGGVCGHSYVDAEEFWRGLRSSMPSAVLTVEHQIGREDSHLSPRAAVRWNLKGKHDGWGIFGEPTGADLYVMGVSHAEFGPWGLRREYTLFDETAIWKQIIIKTG</sequence>
<dbReference type="SUPFAM" id="SSF54427">
    <property type="entry name" value="NTF2-like"/>
    <property type="match status" value="2"/>
</dbReference>
<dbReference type="OrthoDB" id="2769928at2"/>
<dbReference type="PATRIC" id="fig|1125411.7.peg.81"/>
<dbReference type="Proteomes" id="UP000068905">
    <property type="component" value="Chromosome"/>
</dbReference>
<reference evidence="1 2" key="1">
    <citation type="journal article" date="2015" name="Genome Announc.">
        <title>Genome Sequence of 'Candidatus Thioglobus singularis' Strain PS1, a Mixotroph from the SUP05 Clade of Marine Gammaproteobacteria.</title>
        <authorList>
            <person name="Marshall K.T."/>
            <person name="Morris R.M."/>
        </authorList>
    </citation>
    <scope>NUCLEOTIDE SEQUENCE [LARGE SCALE GENOMIC DNA]</scope>
    <source>
        <strain evidence="1 2">PS1</strain>
    </source>
</reference>
<dbReference type="Pfam" id="PF07366">
    <property type="entry name" value="SnoaL"/>
    <property type="match status" value="1"/>
</dbReference>
<accession>A0A0M4M191</accession>
<protein>
    <submittedName>
        <fullName evidence="1">Polyketide cyclase</fullName>
    </submittedName>
</protein>
<dbReference type="RefSeq" id="WP_053819493.1">
    <property type="nucleotide sequence ID" value="NZ_CP006911.1"/>
</dbReference>
<dbReference type="AlphaFoldDB" id="A0A0M4M191"/>